<dbReference type="OrthoDB" id="66726at2759"/>
<dbReference type="Proteomes" id="UP000076761">
    <property type="component" value="Unassembled WGS sequence"/>
</dbReference>
<dbReference type="PROSITE" id="PS50089">
    <property type="entry name" value="ZF_RING_2"/>
    <property type="match status" value="1"/>
</dbReference>
<accession>A0A165RL86</accession>
<feature type="region of interest" description="Disordered" evidence="2">
    <location>
        <begin position="539"/>
        <end position="573"/>
    </location>
</feature>
<keyword evidence="1" id="KW-0479">Metal-binding</keyword>
<feature type="domain" description="RING-type" evidence="4">
    <location>
        <begin position="661"/>
        <end position="704"/>
    </location>
</feature>
<dbReference type="Pfam" id="PF13920">
    <property type="entry name" value="zf-C3HC4_3"/>
    <property type="match status" value="1"/>
</dbReference>
<keyword evidence="1" id="KW-0863">Zinc-finger</keyword>
<dbReference type="EMBL" id="KV425581">
    <property type="protein sequence ID" value="KZT23979.1"/>
    <property type="molecule type" value="Genomic_DNA"/>
</dbReference>
<keyword evidence="3" id="KW-1133">Transmembrane helix</keyword>
<evidence type="ECO:0000256" key="3">
    <source>
        <dbReference type="SAM" id="Phobius"/>
    </source>
</evidence>
<dbReference type="PANTHER" id="PTHR22696:SF1">
    <property type="entry name" value="E3 UBIQUITIN-PROTEIN LIGASE RNF26"/>
    <property type="match status" value="1"/>
</dbReference>
<dbReference type="GO" id="GO:0016567">
    <property type="term" value="P:protein ubiquitination"/>
    <property type="evidence" value="ECO:0007669"/>
    <property type="project" value="TreeGrafter"/>
</dbReference>
<feature type="transmembrane region" description="Helical" evidence="3">
    <location>
        <begin position="81"/>
        <end position="99"/>
    </location>
</feature>
<dbReference type="InterPro" id="IPR013083">
    <property type="entry name" value="Znf_RING/FYVE/PHD"/>
</dbReference>
<dbReference type="GO" id="GO:0006511">
    <property type="term" value="P:ubiquitin-dependent protein catabolic process"/>
    <property type="evidence" value="ECO:0007669"/>
    <property type="project" value="TreeGrafter"/>
</dbReference>
<evidence type="ECO:0000259" key="4">
    <source>
        <dbReference type="PROSITE" id="PS50089"/>
    </source>
</evidence>
<gene>
    <name evidence="5" type="ORF">NEOLEDRAFT_1068515</name>
</gene>
<reference evidence="5 6" key="1">
    <citation type="journal article" date="2016" name="Mol. Biol. Evol.">
        <title>Comparative Genomics of Early-Diverging Mushroom-Forming Fungi Provides Insights into the Origins of Lignocellulose Decay Capabilities.</title>
        <authorList>
            <person name="Nagy L.G."/>
            <person name="Riley R."/>
            <person name="Tritt A."/>
            <person name="Adam C."/>
            <person name="Daum C."/>
            <person name="Floudas D."/>
            <person name="Sun H."/>
            <person name="Yadav J.S."/>
            <person name="Pangilinan J."/>
            <person name="Larsson K.H."/>
            <person name="Matsuura K."/>
            <person name="Barry K."/>
            <person name="Labutti K."/>
            <person name="Kuo R."/>
            <person name="Ohm R.A."/>
            <person name="Bhattacharya S.S."/>
            <person name="Shirouzu T."/>
            <person name="Yoshinaga Y."/>
            <person name="Martin F.M."/>
            <person name="Grigoriev I.V."/>
            <person name="Hibbett D.S."/>
        </authorList>
    </citation>
    <scope>NUCLEOTIDE SEQUENCE [LARGE SCALE GENOMIC DNA]</scope>
    <source>
        <strain evidence="5 6">HHB14362 ss-1</strain>
    </source>
</reference>
<feature type="transmembrane region" description="Helical" evidence="3">
    <location>
        <begin position="233"/>
        <end position="252"/>
    </location>
</feature>
<dbReference type="AlphaFoldDB" id="A0A165RL86"/>
<organism evidence="5 6">
    <name type="scientific">Neolentinus lepideus HHB14362 ss-1</name>
    <dbReference type="NCBI Taxonomy" id="1314782"/>
    <lineage>
        <taxon>Eukaryota</taxon>
        <taxon>Fungi</taxon>
        <taxon>Dikarya</taxon>
        <taxon>Basidiomycota</taxon>
        <taxon>Agaricomycotina</taxon>
        <taxon>Agaricomycetes</taxon>
        <taxon>Gloeophyllales</taxon>
        <taxon>Gloeophyllaceae</taxon>
        <taxon>Neolentinus</taxon>
    </lineage>
</organism>
<keyword evidence="6" id="KW-1185">Reference proteome</keyword>
<keyword evidence="3" id="KW-0472">Membrane</keyword>
<dbReference type="GO" id="GO:0008270">
    <property type="term" value="F:zinc ion binding"/>
    <property type="evidence" value="ECO:0007669"/>
    <property type="project" value="UniProtKB-KW"/>
</dbReference>
<dbReference type="GO" id="GO:0061630">
    <property type="term" value="F:ubiquitin protein ligase activity"/>
    <property type="evidence" value="ECO:0007669"/>
    <property type="project" value="TreeGrafter"/>
</dbReference>
<protein>
    <recommendedName>
        <fullName evidence="4">RING-type domain-containing protein</fullName>
    </recommendedName>
</protein>
<evidence type="ECO:0000313" key="5">
    <source>
        <dbReference type="EMBL" id="KZT23979.1"/>
    </source>
</evidence>
<dbReference type="PANTHER" id="PTHR22696">
    <property type="entry name" value="E3 UBIQUITIN-PROTEIN LIGASE RNF26"/>
    <property type="match status" value="1"/>
</dbReference>
<proteinExistence type="predicted"/>
<feature type="compositionally biased region" description="Acidic residues" evidence="2">
    <location>
        <begin position="558"/>
        <end position="571"/>
    </location>
</feature>
<feature type="transmembrane region" description="Helical" evidence="3">
    <location>
        <begin position="203"/>
        <end position="221"/>
    </location>
</feature>
<sequence length="716" mass="80408">MVSAQHHTSNRLYDALNGTNNATSKLNTILAYPSRLLHRVRNGIDELLYQEEQAVLAYAEGDGAGGAKSSRYGAVVLPGPWGFLTSGYVVGLFAMALILNRIQNVVVPPRHPLAYRAHRARPPYQGRVSWFRLVYSSIFPVDLSSTFCRLVLRIPSLYFLTKSLALWTIILLQTVDLFPSWQWSWLQVIGNWAGKKEMEEVCWFTFAAICGGICVGALTRGLEGQGSPNSSPFNLFGYAFLLHIYSSPLTHTKKVSGMPSRPDAHVIITIILPLLQVVMIHALGTKQRWSRRRLIPTTICSVLTLIHFHSVLWLSEKPYPLLNYLPCVLESTLGAITLLTVALNAITQLLLEGAVTRPLFGHAQALLPRWDEDFSVALLRLGTASLEATSVAGLGNEVGGVHAADLSSPVVRHPQPHTEYGEVELNRFGVASVSRAVQGRTRKEGFANEIRHVRTGTGQDDLWWDAVWYKEFARFGVTVWKICKGFGRWLWNLVRMKPTPLFDRTPLVPDYDVHSEASDEDEADELVRDVYEKFTREEIISDDDEDYRPPSGSRTTSDDDGSNSEEDEEPASDTVKLYADLTEASSSRAAPVLIAHMTNTTPSPLTRRKYRHLMGPSKRLDFTRSPSPPDLEWLETQRQAWLASKSTQRRREVDDESRRNCVICTVEPRQIICWPCRCLALCDDCRENLASRSSASKHTCPCCRRLVEGYSRIFVP</sequence>
<name>A0A165RL86_9AGAM</name>
<dbReference type="InterPro" id="IPR001841">
    <property type="entry name" value="Znf_RING"/>
</dbReference>
<feature type="transmembrane region" description="Helical" evidence="3">
    <location>
        <begin position="264"/>
        <end position="282"/>
    </location>
</feature>
<evidence type="ECO:0000256" key="1">
    <source>
        <dbReference type="PROSITE-ProRule" id="PRU00175"/>
    </source>
</evidence>
<dbReference type="InParanoid" id="A0A165RL86"/>
<keyword evidence="1" id="KW-0862">Zinc</keyword>
<feature type="transmembrane region" description="Helical" evidence="3">
    <location>
        <begin position="133"/>
        <end position="152"/>
    </location>
</feature>
<feature type="transmembrane region" description="Helical" evidence="3">
    <location>
        <begin position="164"/>
        <end position="183"/>
    </location>
</feature>
<dbReference type="CDD" id="cd16616">
    <property type="entry name" value="mRING-HC-C4C4_Asi1p-like"/>
    <property type="match status" value="1"/>
</dbReference>
<dbReference type="Gene3D" id="3.30.40.10">
    <property type="entry name" value="Zinc/RING finger domain, C3HC4 (zinc finger)"/>
    <property type="match status" value="1"/>
</dbReference>
<keyword evidence="3" id="KW-0812">Transmembrane</keyword>
<evidence type="ECO:0000256" key="2">
    <source>
        <dbReference type="SAM" id="MobiDB-lite"/>
    </source>
</evidence>
<dbReference type="STRING" id="1314782.A0A165RL86"/>
<evidence type="ECO:0000313" key="6">
    <source>
        <dbReference type="Proteomes" id="UP000076761"/>
    </source>
</evidence>